<feature type="transmembrane region" description="Helical" evidence="6">
    <location>
        <begin position="397"/>
        <end position="417"/>
    </location>
</feature>
<evidence type="ECO:0000313" key="8">
    <source>
        <dbReference type="Proteomes" id="UP000521943"/>
    </source>
</evidence>
<dbReference type="SUPFAM" id="SSF103473">
    <property type="entry name" value="MFS general substrate transporter"/>
    <property type="match status" value="2"/>
</dbReference>
<dbReference type="GO" id="GO:0016020">
    <property type="term" value="C:membrane"/>
    <property type="evidence" value="ECO:0007669"/>
    <property type="project" value="UniProtKB-SubCell"/>
</dbReference>
<dbReference type="Proteomes" id="UP000521943">
    <property type="component" value="Unassembled WGS sequence"/>
</dbReference>
<evidence type="ECO:0000256" key="1">
    <source>
        <dbReference type="ARBA" id="ARBA00004141"/>
    </source>
</evidence>
<feature type="transmembrane region" description="Helical" evidence="6">
    <location>
        <begin position="524"/>
        <end position="548"/>
    </location>
</feature>
<organism evidence="7 8">
    <name type="scientific">Ephemerocybe angulata</name>
    <dbReference type="NCBI Taxonomy" id="980116"/>
    <lineage>
        <taxon>Eukaryota</taxon>
        <taxon>Fungi</taxon>
        <taxon>Dikarya</taxon>
        <taxon>Basidiomycota</taxon>
        <taxon>Agaricomycotina</taxon>
        <taxon>Agaricomycetes</taxon>
        <taxon>Agaricomycetidae</taxon>
        <taxon>Agaricales</taxon>
        <taxon>Agaricineae</taxon>
        <taxon>Psathyrellaceae</taxon>
        <taxon>Ephemerocybe</taxon>
    </lineage>
</organism>
<feature type="transmembrane region" description="Helical" evidence="6">
    <location>
        <begin position="164"/>
        <end position="184"/>
    </location>
</feature>
<dbReference type="OrthoDB" id="3026777at2759"/>
<dbReference type="AlphaFoldDB" id="A0A8H6M9H6"/>
<sequence>MGLLSALTTTFWGRFSQTHGRTKVLAISTFGLLFTDLIFILTSTPNLPWPLSVFDYTPDSQDTSNWARYKHHLLLLGPIVEATVQVSEVAPGSSPDSPACFYAGFSVGPMIAGYIVRHPEMFSWPGASAPSSSKHHRKTHIKALLDSIVGVNTTKQRPVQSVTAVFWVAILCSFVNFLLVLFVFPESLDKEKQKAAAAALAAHADPKGKARATEEDEAALLSPGLQIVEDVEGVGGGDGFVDVEELQSPIHSSSTSSHPFAASEPTAPPQPTTLVSTLLRPLAIFRPGSHRPPDALGGWMLSTGVYQIKYLYAEHVYGWGAEELSVYISWMGAVRAGVLLWGVPGLVGWLKGRAAEREREREANVADRRSLWDADKKGSSDGWSRIRRKSIQFDLRLARLSLFIDLLSNILITVTPSPSFHASSLRYYMDSRARRCFVAASSLSALGGRLVPAVHSLALCIVQVRALEPEYGVSGYGARDSSFDTAIVGYGSVVSSTRASSVASSSGENGSAAQASPLVDSGSLFGAFAVLQALGQMILGPMLFGLVYSSTVAGYPKTVFVLSTALLFLSMLLLLCVRNPVGEVRLEKRDRKFRERIGSAPVGVKRFEFGEGAGAGGWWGGGEGGFEGDAEEGYGGEDEEVGGGYWAEGEECKGEGFEGGAGPLGVAVQRVGLERGVVGMGVSRSEGQRGGSKEAVEGKLNMTSLCFEITEVRRPTSGCSKRTAAYRCFFPWERDYWVRRRYLHEVKHDDREGQIDLGSLLKSVEKEVDDEFWKASCQWDFNCSYNAALHALDKLLHERAITLDEARQFRQAAREAKSEFESESCQIM</sequence>
<evidence type="ECO:0000256" key="5">
    <source>
        <dbReference type="SAM" id="MobiDB-lite"/>
    </source>
</evidence>
<feature type="compositionally biased region" description="Low complexity" evidence="5">
    <location>
        <begin position="250"/>
        <end position="263"/>
    </location>
</feature>
<name>A0A8H6M9H6_9AGAR</name>
<dbReference type="EMBL" id="JACGCI010000014">
    <property type="protein sequence ID" value="KAF6759965.1"/>
    <property type="molecule type" value="Genomic_DNA"/>
</dbReference>
<keyword evidence="2 6" id="KW-0812">Transmembrane</keyword>
<evidence type="ECO:0000256" key="3">
    <source>
        <dbReference type="ARBA" id="ARBA00022989"/>
    </source>
</evidence>
<dbReference type="GO" id="GO:0022857">
    <property type="term" value="F:transmembrane transporter activity"/>
    <property type="evidence" value="ECO:0007669"/>
    <property type="project" value="TreeGrafter"/>
</dbReference>
<feature type="region of interest" description="Disordered" evidence="5">
    <location>
        <begin position="250"/>
        <end position="269"/>
    </location>
</feature>
<evidence type="ECO:0000256" key="2">
    <source>
        <dbReference type="ARBA" id="ARBA00022692"/>
    </source>
</evidence>
<dbReference type="InterPro" id="IPR036259">
    <property type="entry name" value="MFS_trans_sf"/>
</dbReference>
<proteinExistence type="predicted"/>
<comment type="caution">
    <text evidence="7">The sequence shown here is derived from an EMBL/GenBank/DDBJ whole genome shotgun (WGS) entry which is preliminary data.</text>
</comment>
<reference evidence="7 8" key="1">
    <citation type="submission" date="2020-07" db="EMBL/GenBank/DDBJ databases">
        <title>Comparative genomics of pyrophilous fungi reveals a link between fire events and developmental genes.</title>
        <authorList>
            <consortium name="DOE Joint Genome Institute"/>
            <person name="Steindorff A.S."/>
            <person name="Carver A."/>
            <person name="Calhoun S."/>
            <person name="Stillman K."/>
            <person name="Liu H."/>
            <person name="Lipzen A."/>
            <person name="Pangilinan J."/>
            <person name="Labutti K."/>
            <person name="Bruns T.D."/>
            <person name="Grigoriev I.V."/>
        </authorList>
    </citation>
    <scope>NUCLEOTIDE SEQUENCE [LARGE SCALE GENOMIC DNA]</scope>
    <source>
        <strain evidence="7 8">CBS 144469</strain>
    </source>
</reference>
<feature type="transmembrane region" description="Helical" evidence="6">
    <location>
        <begin position="24"/>
        <end position="42"/>
    </location>
</feature>
<evidence type="ECO:0000256" key="6">
    <source>
        <dbReference type="SAM" id="Phobius"/>
    </source>
</evidence>
<protein>
    <submittedName>
        <fullName evidence="7">Uncharacterized protein</fullName>
    </submittedName>
</protein>
<dbReference type="PANTHER" id="PTHR23507">
    <property type="entry name" value="ZGC:174356"/>
    <property type="match status" value="1"/>
</dbReference>
<dbReference type="Gene3D" id="1.20.1250.20">
    <property type="entry name" value="MFS general substrate transporter like domains"/>
    <property type="match status" value="1"/>
</dbReference>
<dbReference type="PANTHER" id="PTHR23507:SF1">
    <property type="entry name" value="FI18259P1-RELATED"/>
    <property type="match status" value="1"/>
</dbReference>
<keyword evidence="3 6" id="KW-1133">Transmembrane helix</keyword>
<keyword evidence="4 6" id="KW-0472">Membrane</keyword>
<gene>
    <name evidence="7" type="ORF">DFP72DRAFT_1063696</name>
</gene>
<feature type="transmembrane region" description="Helical" evidence="6">
    <location>
        <begin position="560"/>
        <end position="581"/>
    </location>
</feature>
<evidence type="ECO:0000256" key="4">
    <source>
        <dbReference type="ARBA" id="ARBA00023136"/>
    </source>
</evidence>
<evidence type="ECO:0000313" key="7">
    <source>
        <dbReference type="EMBL" id="KAF6759965.1"/>
    </source>
</evidence>
<keyword evidence="8" id="KW-1185">Reference proteome</keyword>
<comment type="subcellular location">
    <subcellularLocation>
        <location evidence="1">Membrane</location>
        <topology evidence="1">Multi-pass membrane protein</topology>
    </subcellularLocation>
</comment>
<accession>A0A8H6M9H6</accession>